<dbReference type="InterPro" id="IPR009057">
    <property type="entry name" value="Homeodomain-like_sf"/>
</dbReference>
<evidence type="ECO:0000313" key="5">
    <source>
        <dbReference type="EMBL" id="PZV82195.1"/>
    </source>
</evidence>
<evidence type="ECO:0000256" key="3">
    <source>
        <dbReference type="ARBA" id="ARBA00023163"/>
    </source>
</evidence>
<gene>
    <name evidence="5" type="ORF">CLV31_10956</name>
</gene>
<reference evidence="5 6" key="1">
    <citation type="submission" date="2018-06" db="EMBL/GenBank/DDBJ databases">
        <title>Genomic Encyclopedia of Archaeal and Bacterial Type Strains, Phase II (KMG-II): from individual species to whole genera.</title>
        <authorList>
            <person name="Goeker M."/>
        </authorList>
    </citation>
    <scope>NUCLEOTIDE SEQUENCE [LARGE SCALE GENOMIC DNA]</scope>
    <source>
        <strain evidence="5 6">T4</strain>
    </source>
</reference>
<keyword evidence="3" id="KW-0804">Transcription</keyword>
<dbReference type="PANTHER" id="PTHR43280">
    <property type="entry name" value="ARAC-FAMILY TRANSCRIPTIONAL REGULATOR"/>
    <property type="match status" value="1"/>
</dbReference>
<feature type="domain" description="HTH araC/xylS-type" evidence="4">
    <location>
        <begin position="203"/>
        <end position="304"/>
    </location>
</feature>
<protein>
    <submittedName>
        <fullName evidence="5">AraC family transcriptional regulator</fullName>
    </submittedName>
</protein>
<comment type="caution">
    <text evidence="5">The sequence shown here is derived from an EMBL/GenBank/DDBJ whole genome shotgun (WGS) entry which is preliminary data.</text>
</comment>
<keyword evidence="6" id="KW-1185">Reference proteome</keyword>
<keyword evidence="1" id="KW-0805">Transcription regulation</keyword>
<dbReference type="AlphaFoldDB" id="A0A326RWE5"/>
<dbReference type="InterPro" id="IPR018060">
    <property type="entry name" value="HTH_AraC"/>
</dbReference>
<dbReference type="EMBL" id="QKTX01000009">
    <property type="protein sequence ID" value="PZV82195.1"/>
    <property type="molecule type" value="Genomic_DNA"/>
</dbReference>
<dbReference type="PANTHER" id="PTHR43280:SF32">
    <property type="entry name" value="TRANSCRIPTIONAL REGULATORY PROTEIN"/>
    <property type="match status" value="1"/>
</dbReference>
<dbReference type="InterPro" id="IPR020449">
    <property type="entry name" value="Tscrpt_reg_AraC-type_HTH"/>
</dbReference>
<dbReference type="SMART" id="SM00342">
    <property type="entry name" value="HTH_ARAC"/>
    <property type="match status" value="1"/>
</dbReference>
<dbReference type="PROSITE" id="PS01124">
    <property type="entry name" value="HTH_ARAC_FAMILY_2"/>
    <property type="match status" value="1"/>
</dbReference>
<dbReference type="PRINTS" id="PR00032">
    <property type="entry name" value="HTHARAC"/>
</dbReference>
<dbReference type="GO" id="GO:0003700">
    <property type="term" value="F:DNA-binding transcription factor activity"/>
    <property type="evidence" value="ECO:0007669"/>
    <property type="project" value="InterPro"/>
</dbReference>
<dbReference type="SUPFAM" id="SSF46689">
    <property type="entry name" value="Homeodomain-like"/>
    <property type="match status" value="1"/>
</dbReference>
<organism evidence="5 6">
    <name type="scientific">Algoriphagus aquaeductus</name>
    <dbReference type="NCBI Taxonomy" id="475299"/>
    <lineage>
        <taxon>Bacteria</taxon>
        <taxon>Pseudomonadati</taxon>
        <taxon>Bacteroidota</taxon>
        <taxon>Cytophagia</taxon>
        <taxon>Cytophagales</taxon>
        <taxon>Cyclobacteriaceae</taxon>
        <taxon>Algoriphagus</taxon>
    </lineage>
</organism>
<keyword evidence="2" id="KW-0238">DNA-binding</keyword>
<dbReference type="GO" id="GO:0043565">
    <property type="term" value="F:sequence-specific DNA binding"/>
    <property type="evidence" value="ECO:0007669"/>
    <property type="project" value="InterPro"/>
</dbReference>
<name>A0A326RWE5_9BACT</name>
<sequence>MTAMNQVIDLLTVNDYCKPLKLSNQHPLVAVLDLSKGEWPQQNVDVKAVRYHFYGIFLKQGVNCTIKYGRQNYDFQEGTLVFVGPGQVITVSDIDPTQKPSGYALLFHRDLLLGTHLGKIFDQYSFFSYELAEALHLSPKERQIVMDCFAKIEDELSDRIDKHSKTVILSNIELFLNYCTRFYDRQFITRDVVNVGTIERFEASLKAYLKSGKAKDFGIPTVGYFANELNLSPNYFGDLVKKETGKSAQEFIQLKLIETAKERIYDPSISLSEIAYGLGFKYPQHFTRLFKQQVGKSPKEYRESVK</sequence>
<evidence type="ECO:0000313" key="6">
    <source>
        <dbReference type="Proteomes" id="UP000248917"/>
    </source>
</evidence>
<accession>A0A326RWE5</accession>
<proteinExistence type="predicted"/>
<evidence type="ECO:0000256" key="2">
    <source>
        <dbReference type="ARBA" id="ARBA00023125"/>
    </source>
</evidence>
<dbReference type="Proteomes" id="UP000248917">
    <property type="component" value="Unassembled WGS sequence"/>
</dbReference>
<evidence type="ECO:0000256" key="1">
    <source>
        <dbReference type="ARBA" id="ARBA00023015"/>
    </source>
</evidence>
<dbReference type="Gene3D" id="1.10.10.60">
    <property type="entry name" value="Homeodomain-like"/>
    <property type="match status" value="2"/>
</dbReference>
<evidence type="ECO:0000259" key="4">
    <source>
        <dbReference type="PROSITE" id="PS01124"/>
    </source>
</evidence>
<dbReference type="Pfam" id="PF12833">
    <property type="entry name" value="HTH_18"/>
    <property type="match status" value="1"/>
</dbReference>